<reference evidence="4" key="1">
    <citation type="submission" date="2019-07" db="EMBL/GenBank/DDBJ databases">
        <title>The discovery of a new lineage B mimivirus raises questions about particles surface fibrils.</title>
        <authorList>
            <person name="Silva L.K.S."/>
            <person name="Rodrigues R.A.L."/>
            <person name="Andrade A.C.S.P."/>
            <person name="Hikida H."/>
            <person name="Andreani J."/>
            <person name="Levasseur A."/>
            <person name="La Scola B."/>
            <person name="Abrahao J.S."/>
        </authorList>
    </citation>
    <scope>NUCLEOTIDE SEQUENCE</scope>
    <source>
        <strain evidence="4">B60</strain>
    </source>
</reference>
<feature type="domain" description="RNA polymerase Rpb7-like N-terminal" evidence="3">
    <location>
        <begin position="36"/>
        <end position="84"/>
    </location>
</feature>
<sequence>MNFFWIYTDIYIKYNQYKYYNMAQISLYYQTQLENKVSLLPDQMDSDMDEHLLKNLESKVKGKVIKDGIVLKINRLISYEPGIIPKSNFASTAVYDVKFECLICSPTINLTIICVVENIIKGYLIAKNGPVTIVIMYNNINNDKFTIVSGNIVYNDNKTAVQKGDYIKVSVVNINSSIDENKILTMCKLIDFATKEEISSFDNDQILIMGDDTNTQEFI</sequence>
<keyword evidence="2" id="KW-0804">Transcription</keyword>
<dbReference type="GO" id="GO:0000428">
    <property type="term" value="C:DNA-directed RNA polymerase complex"/>
    <property type="evidence" value="ECO:0007669"/>
    <property type="project" value="UniProtKB-KW"/>
</dbReference>
<dbReference type="SUPFAM" id="SSF88798">
    <property type="entry name" value="N-terminal, heterodimerisation domain of RBP7 (RpoE)"/>
    <property type="match status" value="1"/>
</dbReference>
<dbReference type="InterPro" id="IPR036898">
    <property type="entry name" value="RNA_pol_Rpb7-like_N_sf"/>
</dbReference>
<accession>A0A6G6ABD3</accession>
<dbReference type="Gene3D" id="3.30.1490.120">
    <property type="entry name" value="RNA polymerase Rpb7-like, N-terminal domain"/>
    <property type="match status" value="1"/>
</dbReference>
<evidence type="ECO:0000256" key="1">
    <source>
        <dbReference type="ARBA" id="ARBA00022478"/>
    </source>
</evidence>
<keyword evidence="1 4" id="KW-0240">DNA-directed RNA polymerase</keyword>
<evidence type="ECO:0000313" key="4">
    <source>
        <dbReference type="EMBL" id="QID06155.1"/>
    </source>
</evidence>
<dbReference type="GO" id="GO:0006351">
    <property type="term" value="P:DNA-templated transcription"/>
    <property type="evidence" value="ECO:0007669"/>
    <property type="project" value="InterPro"/>
</dbReference>
<dbReference type="Pfam" id="PF03876">
    <property type="entry name" value="SHS2_Rpb7-N"/>
    <property type="match status" value="1"/>
</dbReference>
<dbReference type="InterPro" id="IPR005576">
    <property type="entry name" value="Rpb7-like_N"/>
</dbReference>
<evidence type="ECO:0000256" key="2">
    <source>
        <dbReference type="ARBA" id="ARBA00023163"/>
    </source>
</evidence>
<organism evidence="4">
    <name type="scientific">Borely moumouvirus</name>
    <dbReference type="NCBI Taxonomy" id="2712067"/>
    <lineage>
        <taxon>Viruses</taxon>
        <taxon>Varidnaviria</taxon>
        <taxon>Bamfordvirae</taxon>
        <taxon>Nucleocytoviricota</taxon>
        <taxon>Megaviricetes</taxon>
        <taxon>Imitervirales</taxon>
        <taxon>Mimiviridae</taxon>
        <taxon>Megamimivirinae</taxon>
        <taxon>Moumouvirus</taxon>
    </lineage>
</organism>
<proteinExistence type="predicted"/>
<dbReference type="EMBL" id="MN175499">
    <property type="protein sequence ID" value="QID06155.1"/>
    <property type="molecule type" value="Genomic_DNA"/>
</dbReference>
<evidence type="ECO:0000259" key="3">
    <source>
        <dbReference type="Pfam" id="PF03876"/>
    </source>
</evidence>
<name>A0A6G6ABD3_9VIRU</name>
<protein>
    <submittedName>
        <fullName evidence="4">DNA-directed RNA polymerase subunit</fullName>
    </submittedName>
</protein>